<reference evidence="1 2" key="1">
    <citation type="journal article" date="2022" name="New Phytol.">
        <title>Ecological generalism drives hyperdiversity of secondary metabolite gene clusters in xylarialean endophytes.</title>
        <authorList>
            <person name="Franco M.E.E."/>
            <person name="Wisecaver J.H."/>
            <person name="Arnold A.E."/>
            <person name="Ju Y.M."/>
            <person name="Slot J.C."/>
            <person name="Ahrendt S."/>
            <person name="Moore L.P."/>
            <person name="Eastman K.E."/>
            <person name="Scott K."/>
            <person name="Konkel Z."/>
            <person name="Mondo S.J."/>
            <person name="Kuo A."/>
            <person name="Hayes R.D."/>
            <person name="Haridas S."/>
            <person name="Andreopoulos B."/>
            <person name="Riley R."/>
            <person name="LaButti K."/>
            <person name="Pangilinan J."/>
            <person name="Lipzen A."/>
            <person name="Amirebrahimi M."/>
            <person name="Yan J."/>
            <person name="Adam C."/>
            <person name="Keymanesh K."/>
            <person name="Ng V."/>
            <person name="Louie K."/>
            <person name="Northen T."/>
            <person name="Drula E."/>
            <person name="Henrissat B."/>
            <person name="Hsieh H.M."/>
            <person name="Youens-Clark K."/>
            <person name="Lutzoni F."/>
            <person name="Miadlikowska J."/>
            <person name="Eastwood D.C."/>
            <person name="Hamelin R.C."/>
            <person name="Grigoriev I.V."/>
            <person name="U'Ren J.M."/>
        </authorList>
    </citation>
    <scope>NUCLEOTIDE SEQUENCE [LARGE SCALE GENOMIC DNA]</scope>
    <source>
        <strain evidence="1 2">ER1909</strain>
    </source>
</reference>
<comment type="caution">
    <text evidence="1">The sequence shown here is derived from an EMBL/GenBank/DDBJ whole genome shotgun (WGS) entry which is preliminary data.</text>
</comment>
<organism evidence="1 2">
    <name type="scientific">Hypoxylon rubiginosum</name>
    <dbReference type="NCBI Taxonomy" id="110542"/>
    <lineage>
        <taxon>Eukaryota</taxon>
        <taxon>Fungi</taxon>
        <taxon>Dikarya</taxon>
        <taxon>Ascomycota</taxon>
        <taxon>Pezizomycotina</taxon>
        <taxon>Sordariomycetes</taxon>
        <taxon>Xylariomycetidae</taxon>
        <taxon>Xylariales</taxon>
        <taxon>Hypoxylaceae</taxon>
        <taxon>Hypoxylon</taxon>
    </lineage>
</organism>
<dbReference type="Proteomes" id="UP001497680">
    <property type="component" value="Unassembled WGS sequence"/>
</dbReference>
<evidence type="ECO:0000313" key="1">
    <source>
        <dbReference type="EMBL" id="KAI6080361.1"/>
    </source>
</evidence>
<sequence>MEQVHVPEPKAKPSYRLLPNPENPSFRGKQQTLIRMTNALRPTSSRLKLYALYELGGVGKTQLALQFTYSHLDIFNSIFWIPAQTSSQITQRYIEAAQNLSLLDPVTVIDEDKAVKGFMSWLSSSEDWLIVFDNVDDIDVLAPSGHLLRTVPYLLRVAIVSSSNT</sequence>
<accession>A0ACC0CJ09</accession>
<proteinExistence type="predicted"/>
<dbReference type="EMBL" id="MU394451">
    <property type="protein sequence ID" value="KAI6080361.1"/>
    <property type="molecule type" value="Genomic_DNA"/>
</dbReference>
<keyword evidence="2" id="KW-1185">Reference proteome</keyword>
<evidence type="ECO:0000313" key="2">
    <source>
        <dbReference type="Proteomes" id="UP001497680"/>
    </source>
</evidence>
<name>A0ACC0CJ09_9PEZI</name>
<protein>
    <submittedName>
        <fullName evidence="1">Uncharacterized protein</fullName>
    </submittedName>
</protein>
<gene>
    <name evidence="1" type="ORF">F4821DRAFT_265981</name>
</gene>